<dbReference type="GO" id="GO:0016747">
    <property type="term" value="F:acyltransferase activity, transferring groups other than amino-acyl groups"/>
    <property type="evidence" value="ECO:0007669"/>
    <property type="project" value="InterPro"/>
</dbReference>
<dbReference type="PANTHER" id="PTHR43415:SF3">
    <property type="entry name" value="GNAT-FAMILY ACETYLTRANSFERASE"/>
    <property type="match status" value="1"/>
</dbReference>
<gene>
    <name evidence="2" type="ORF">St703_02340</name>
</gene>
<keyword evidence="2" id="KW-0808">Transferase</keyword>
<dbReference type="InterPro" id="IPR000182">
    <property type="entry name" value="GNAT_dom"/>
</dbReference>
<dbReference type="Proteomes" id="UP000326951">
    <property type="component" value="Chromosome"/>
</dbReference>
<organism evidence="2 3">
    <name type="scientific">Sporolactobacillus terrae</name>
    <dbReference type="NCBI Taxonomy" id="269673"/>
    <lineage>
        <taxon>Bacteria</taxon>
        <taxon>Bacillati</taxon>
        <taxon>Bacillota</taxon>
        <taxon>Bacilli</taxon>
        <taxon>Bacillales</taxon>
        <taxon>Sporolactobacillaceae</taxon>
        <taxon>Sporolactobacillus</taxon>
    </lineage>
</organism>
<dbReference type="CDD" id="cd04301">
    <property type="entry name" value="NAT_SF"/>
    <property type="match status" value="1"/>
</dbReference>
<dbReference type="PROSITE" id="PS51186">
    <property type="entry name" value="GNAT"/>
    <property type="match status" value="1"/>
</dbReference>
<dbReference type="SUPFAM" id="SSF55729">
    <property type="entry name" value="Acyl-CoA N-acyltransferases (Nat)"/>
    <property type="match status" value="1"/>
</dbReference>
<evidence type="ECO:0000313" key="2">
    <source>
        <dbReference type="EMBL" id="BBN97529.1"/>
    </source>
</evidence>
<dbReference type="AlphaFoldDB" id="A0A5K7WV13"/>
<sequence length="181" mass="20482">MIIKQKEFTIKGGACTIRSAQPDDAAYLSKIRVQIDGETENMDREAGEAFITPSEFEQLIKHDSADPKNLFLVALVDHKIAGFSRCEGNHLKRLAHKAEFGVCVLKKYWGLHLGPHLLQESIAWAETIHLKKITLNVLETNEKAINVYKRFGFEVEGILRNDNYLSDGCYYSTLVMGRLNV</sequence>
<accession>A0A5K7WV13</accession>
<dbReference type="InterPro" id="IPR016181">
    <property type="entry name" value="Acyl_CoA_acyltransferase"/>
</dbReference>
<proteinExistence type="predicted"/>
<evidence type="ECO:0000313" key="3">
    <source>
        <dbReference type="Proteomes" id="UP000326951"/>
    </source>
</evidence>
<dbReference type="RefSeq" id="WP_028976852.1">
    <property type="nucleotide sequence ID" value="NZ_AP021853.1"/>
</dbReference>
<dbReference type="Pfam" id="PF00583">
    <property type="entry name" value="Acetyltransf_1"/>
    <property type="match status" value="1"/>
</dbReference>
<name>A0A5K7WV13_9BACL</name>
<feature type="domain" description="N-acetyltransferase" evidence="1">
    <location>
        <begin position="15"/>
        <end position="181"/>
    </location>
</feature>
<protein>
    <submittedName>
        <fullName evidence="2">N-acetyltransferase</fullName>
    </submittedName>
</protein>
<dbReference type="EMBL" id="AP021853">
    <property type="protein sequence ID" value="BBN97529.1"/>
    <property type="molecule type" value="Genomic_DNA"/>
</dbReference>
<reference evidence="2 3" key="1">
    <citation type="submission" date="2019-09" db="EMBL/GenBank/DDBJ databases">
        <title>Complete genome sequence of Sporolactobacillus terrae 70-3.</title>
        <authorList>
            <person name="Tanaka N."/>
            <person name="Shiwa Y."/>
            <person name="Fujita N."/>
            <person name="Tanasupawat S."/>
        </authorList>
    </citation>
    <scope>NUCLEOTIDE SEQUENCE [LARGE SCALE GENOMIC DNA]</scope>
    <source>
        <strain evidence="2 3">70-3</strain>
    </source>
</reference>
<dbReference type="Gene3D" id="3.40.630.30">
    <property type="match status" value="1"/>
</dbReference>
<dbReference type="PANTHER" id="PTHR43415">
    <property type="entry name" value="SPERMIDINE N(1)-ACETYLTRANSFERASE"/>
    <property type="match status" value="1"/>
</dbReference>
<evidence type="ECO:0000259" key="1">
    <source>
        <dbReference type="PROSITE" id="PS51186"/>
    </source>
</evidence>